<evidence type="ECO:0000256" key="7">
    <source>
        <dbReference type="ARBA" id="ARBA00029873"/>
    </source>
</evidence>
<proteinExistence type="predicted"/>
<dbReference type="InterPro" id="IPR017907">
    <property type="entry name" value="Znf_RING_CS"/>
</dbReference>
<keyword evidence="13" id="KW-1185">Reference proteome</keyword>
<evidence type="ECO:0000256" key="3">
    <source>
        <dbReference type="ARBA" id="ARBA00022723"/>
    </source>
</evidence>
<dbReference type="InterPro" id="IPR015877">
    <property type="entry name" value="MAT1_centre"/>
</dbReference>
<comment type="caution">
    <text evidence="12">The sequence shown here is derived from an EMBL/GenBank/DDBJ whole genome shotgun (WGS) entry which is preliminary data.</text>
</comment>
<dbReference type="PANTHER" id="PTHR12683">
    <property type="entry name" value="CDK-ACTIVATING KINASE ASSEMBLY FACTOR MAT1"/>
    <property type="match status" value="1"/>
</dbReference>
<dbReference type="Pfam" id="PF17121">
    <property type="entry name" value="zf-C3HC4_5"/>
    <property type="match status" value="1"/>
</dbReference>
<evidence type="ECO:0000256" key="8">
    <source>
        <dbReference type="ARBA" id="ARBA00033277"/>
    </source>
</evidence>
<keyword evidence="4 9" id="KW-0863">Zinc-finger</keyword>
<feature type="region of interest" description="Disordered" evidence="10">
    <location>
        <begin position="158"/>
        <end position="205"/>
    </location>
</feature>
<dbReference type="GO" id="GO:0008270">
    <property type="term" value="F:zinc ion binding"/>
    <property type="evidence" value="ECO:0007669"/>
    <property type="project" value="UniProtKB-KW"/>
</dbReference>
<dbReference type="AlphaFoldDB" id="A0A9W9CZN7"/>
<dbReference type="Pfam" id="PF06391">
    <property type="entry name" value="MAT1"/>
    <property type="match status" value="1"/>
</dbReference>
<evidence type="ECO:0000256" key="2">
    <source>
        <dbReference type="ARBA" id="ARBA00022257"/>
    </source>
</evidence>
<dbReference type="PANTHER" id="PTHR12683:SF13">
    <property type="entry name" value="CDK-ACTIVATING KINASE ASSEMBLY FACTOR MAT1"/>
    <property type="match status" value="1"/>
</dbReference>
<dbReference type="EMBL" id="JAPEVB010000002">
    <property type="protein sequence ID" value="KAJ4393853.1"/>
    <property type="molecule type" value="Genomic_DNA"/>
</dbReference>
<feature type="domain" description="RING-type" evidence="11">
    <location>
        <begin position="26"/>
        <end position="70"/>
    </location>
</feature>
<keyword evidence="3" id="KW-0479">Metal-binding</keyword>
<dbReference type="Gene3D" id="3.30.40.10">
    <property type="entry name" value="Zinc/RING finger domain, C3HC4 (zinc finger)"/>
    <property type="match status" value="1"/>
</dbReference>
<dbReference type="InterPro" id="IPR013083">
    <property type="entry name" value="Znf_RING/FYVE/PHD"/>
</dbReference>
<evidence type="ECO:0000313" key="12">
    <source>
        <dbReference type="EMBL" id="KAJ4393853.1"/>
    </source>
</evidence>
<dbReference type="InterPro" id="IPR004575">
    <property type="entry name" value="MAT1/Tfb3"/>
</dbReference>
<evidence type="ECO:0000256" key="9">
    <source>
        <dbReference type="PROSITE-ProRule" id="PRU00175"/>
    </source>
</evidence>
<dbReference type="PROSITE" id="PS50089">
    <property type="entry name" value="ZF_RING_2"/>
    <property type="match status" value="1"/>
</dbReference>
<dbReference type="InterPro" id="IPR001841">
    <property type="entry name" value="Znf_RING"/>
</dbReference>
<comment type="subcellular location">
    <subcellularLocation>
        <location evidence="1">Nucleus</location>
    </subcellularLocation>
</comment>
<dbReference type="Proteomes" id="UP001140453">
    <property type="component" value="Unassembled WGS sequence"/>
</dbReference>
<protein>
    <recommendedName>
        <fullName evidence="2">RNA polymerase II transcription factor B subunit 3</fullName>
    </recommendedName>
    <alternativeName>
        <fullName evidence="8">RNA polymerase II transcription factor B 38 kDa subunit</fullName>
    </alternativeName>
    <alternativeName>
        <fullName evidence="7">RNA polymerase II transcription factor B p38 subunit</fullName>
    </alternativeName>
</protein>
<evidence type="ECO:0000256" key="4">
    <source>
        <dbReference type="ARBA" id="ARBA00022771"/>
    </source>
</evidence>
<dbReference type="NCBIfam" id="TIGR00570">
    <property type="entry name" value="cdk7"/>
    <property type="match status" value="1"/>
</dbReference>
<evidence type="ECO:0000256" key="5">
    <source>
        <dbReference type="ARBA" id="ARBA00022833"/>
    </source>
</evidence>
<sequence>MSRPPPSRSGALATPTITNADGEEQCPICKTLRYMNPTMVFLINTCYHPLCNNCVDRLFENGPNQCPYVNCHLTLRKRAFRTPTFADLTVEREVDIRRRVAAVFNKTEADFESLRDYNDYLDMVESLTMDLVYGDERAHRAADTKLRAWEDEHRAEIERNRRQGERAREQTKKHFAAEQKAAAARRAEVAKLEEEERREKARQREEDLDMLASAPQGMANKVLLKKRGQERAEAAAEREAAALRRAAAAASGEFTIKGLKKKPTATTASVADDTGPYAPFGNINLRPSRYVVQDRYKNEILDGLRSDSAQLAGGYSFAEYYSRALFEAFAGLAVFVADEKGLDSLREVATVEAGMAAADEPSVSLDGTADVRTKGGTTRGPAEDSEGDVQMADAVGPEPATTPMDVEAF</sequence>
<name>A0A9W9CZN7_9PEZI</name>
<gene>
    <name evidence="12" type="primary">TFB3</name>
    <name evidence="12" type="ORF">N0V93_003068</name>
</gene>
<evidence type="ECO:0000256" key="6">
    <source>
        <dbReference type="ARBA" id="ARBA00023242"/>
    </source>
</evidence>
<evidence type="ECO:0000256" key="1">
    <source>
        <dbReference type="ARBA" id="ARBA00004123"/>
    </source>
</evidence>
<dbReference type="GO" id="GO:0061575">
    <property type="term" value="F:cyclin-dependent protein serine/threonine kinase activator activity"/>
    <property type="evidence" value="ECO:0007669"/>
    <property type="project" value="InterPro"/>
</dbReference>
<evidence type="ECO:0000259" key="11">
    <source>
        <dbReference type="PROSITE" id="PS50089"/>
    </source>
</evidence>
<dbReference type="PROSITE" id="PS00518">
    <property type="entry name" value="ZF_RING_1"/>
    <property type="match status" value="1"/>
</dbReference>
<evidence type="ECO:0000256" key="10">
    <source>
        <dbReference type="SAM" id="MobiDB-lite"/>
    </source>
</evidence>
<dbReference type="OrthoDB" id="5963at2759"/>
<dbReference type="GO" id="GO:0006357">
    <property type="term" value="P:regulation of transcription by RNA polymerase II"/>
    <property type="evidence" value="ECO:0007669"/>
    <property type="project" value="TreeGrafter"/>
</dbReference>
<accession>A0A9W9CZN7</accession>
<organism evidence="12 13">
    <name type="scientific">Gnomoniopsis smithogilvyi</name>
    <dbReference type="NCBI Taxonomy" id="1191159"/>
    <lineage>
        <taxon>Eukaryota</taxon>
        <taxon>Fungi</taxon>
        <taxon>Dikarya</taxon>
        <taxon>Ascomycota</taxon>
        <taxon>Pezizomycotina</taxon>
        <taxon>Sordariomycetes</taxon>
        <taxon>Sordariomycetidae</taxon>
        <taxon>Diaporthales</taxon>
        <taxon>Gnomoniaceae</taxon>
        <taxon>Gnomoniopsis</taxon>
    </lineage>
</organism>
<dbReference type="GO" id="GO:0006289">
    <property type="term" value="P:nucleotide-excision repair"/>
    <property type="evidence" value="ECO:0007669"/>
    <property type="project" value="InterPro"/>
</dbReference>
<feature type="compositionally biased region" description="Basic and acidic residues" evidence="10">
    <location>
        <begin position="158"/>
        <end position="177"/>
    </location>
</feature>
<keyword evidence="6" id="KW-0539">Nucleus</keyword>
<dbReference type="GO" id="GO:0005675">
    <property type="term" value="C:transcription factor TFIIH holo complex"/>
    <property type="evidence" value="ECO:0007669"/>
    <property type="project" value="InterPro"/>
</dbReference>
<dbReference type="SUPFAM" id="SSF57850">
    <property type="entry name" value="RING/U-box"/>
    <property type="match status" value="1"/>
</dbReference>
<keyword evidence="5" id="KW-0862">Zinc</keyword>
<evidence type="ECO:0000313" key="13">
    <source>
        <dbReference type="Proteomes" id="UP001140453"/>
    </source>
</evidence>
<feature type="region of interest" description="Disordered" evidence="10">
    <location>
        <begin position="359"/>
        <end position="409"/>
    </location>
</feature>
<reference evidence="12" key="1">
    <citation type="submission" date="2022-10" db="EMBL/GenBank/DDBJ databases">
        <title>Tapping the CABI collections for fungal endophytes: first genome assemblies for Collariella, Neodidymelliopsis, Ascochyta clinopodiicola, Didymella pomorum, Didymosphaeria variabile, Neocosmospora piperis and Neocucurbitaria cava.</title>
        <authorList>
            <person name="Hill R."/>
        </authorList>
    </citation>
    <scope>NUCLEOTIDE SEQUENCE</scope>
    <source>
        <strain evidence="12">IMI 355082</strain>
    </source>
</reference>
<feature type="compositionally biased region" description="Basic and acidic residues" evidence="10">
    <location>
        <begin position="185"/>
        <end position="205"/>
    </location>
</feature>